<dbReference type="AlphaFoldDB" id="A0A4R2PD84"/>
<evidence type="ECO:0000256" key="11">
    <source>
        <dbReference type="ARBA" id="ARBA00052330"/>
    </source>
</evidence>
<dbReference type="FunFam" id="3.40.50.620:FF:000053">
    <property type="entry name" value="Probable tRNA sulfurtransferase"/>
    <property type="match status" value="1"/>
</dbReference>
<evidence type="ECO:0000256" key="14">
    <source>
        <dbReference type="ARBA" id="ARBA00066827"/>
    </source>
</evidence>
<evidence type="ECO:0000256" key="9">
    <source>
        <dbReference type="ARBA" id="ARBA00022977"/>
    </source>
</evidence>
<keyword evidence="6 19" id="KW-0547">Nucleotide-binding</keyword>
<keyword evidence="3 19" id="KW-0963">Cytoplasm</keyword>
<comment type="function">
    <text evidence="12 19">Catalyzes the ATP-dependent transfer of a sulfur to tRNA to produce 4-thiouridine in position 8 of tRNAs, which functions as a near-UV photosensor. Also catalyzes the transfer of sulfur to the sulfur carrier protein ThiS, forming ThiS-thiocarboxylate. This is a step in the synthesis of thiazole, in the thiamine biosynthesis pathway. The sulfur is donated as persulfide by IscS.</text>
</comment>
<evidence type="ECO:0000256" key="3">
    <source>
        <dbReference type="ARBA" id="ARBA00022490"/>
    </source>
</evidence>
<evidence type="ECO:0000256" key="8">
    <source>
        <dbReference type="ARBA" id="ARBA00022884"/>
    </source>
</evidence>
<feature type="binding site" evidence="19">
    <location>
        <position position="298"/>
    </location>
    <ligand>
        <name>ATP</name>
        <dbReference type="ChEBI" id="CHEBI:30616"/>
    </ligand>
</feature>
<dbReference type="Pfam" id="PF02926">
    <property type="entry name" value="THUMP"/>
    <property type="match status" value="1"/>
</dbReference>
<dbReference type="GO" id="GO:0052837">
    <property type="term" value="P:thiazole biosynthetic process"/>
    <property type="evidence" value="ECO:0007669"/>
    <property type="project" value="TreeGrafter"/>
</dbReference>
<comment type="pathway">
    <text evidence="2 19">Cofactor biosynthesis; thiamine diphosphate biosynthesis.</text>
</comment>
<evidence type="ECO:0000313" key="21">
    <source>
        <dbReference type="EMBL" id="TCP32051.1"/>
    </source>
</evidence>
<evidence type="ECO:0000256" key="2">
    <source>
        <dbReference type="ARBA" id="ARBA00004948"/>
    </source>
</evidence>
<dbReference type="InterPro" id="IPR003720">
    <property type="entry name" value="tRNA_STrfase"/>
</dbReference>
<dbReference type="InterPro" id="IPR054173">
    <property type="entry name" value="ThiI_fer"/>
</dbReference>
<keyword evidence="8 19" id="KW-0694">RNA-binding</keyword>
<keyword evidence="4 19" id="KW-0820">tRNA-binding</keyword>
<dbReference type="PANTHER" id="PTHR43209">
    <property type="entry name" value="TRNA SULFURTRANSFERASE"/>
    <property type="match status" value="1"/>
</dbReference>
<dbReference type="InterPro" id="IPR020536">
    <property type="entry name" value="ThiI_AANH"/>
</dbReference>
<dbReference type="CDD" id="cd01712">
    <property type="entry name" value="PPase_ThiI"/>
    <property type="match status" value="1"/>
</dbReference>
<dbReference type="PROSITE" id="PS51165">
    <property type="entry name" value="THUMP"/>
    <property type="match status" value="1"/>
</dbReference>
<comment type="catalytic activity">
    <reaction evidence="11 19">
        <text>[ThiS sulfur-carrier protein]-C-terminal Gly-Gly-AMP + S-sulfanyl-L-cysteinyl-[cysteine desulfurase] + AH2 = [ThiS sulfur-carrier protein]-C-terminal-Gly-aminoethanethioate + L-cysteinyl-[cysteine desulfurase] + A + AMP + 2 H(+)</text>
        <dbReference type="Rhea" id="RHEA:43340"/>
        <dbReference type="Rhea" id="RHEA-COMP:12157"/>
        <dbReference type="Rhea" id="RHEA-COMP:12158"/>
        <dbReference type="Rhea" id="RHEA-COMP:12910"/>
        <dbReference type="Rhea" id="RHEA-COMP:19908"/>
        <dbReference type="ChEBI" id="CHEBI:13193"/>
        <dbReference type="ChEBI" id="CHEBI:15378"/>
        <dbReference type="ChEBI" id="CHEBI:17499"/>
        <dbReference type="ChEBI" id="CHEBI:29950"/>
        <dbReference type="ChEBI" id="CHEBI:61963"/>
        <dbReference type="ChEBI" id="CHEBI:90618"/>
        <dbReference type="ChEBI" id="CHEBI:232372"/>
        <dbReference type="ChEBI" id="CHEBI:456215"/>
    </reaction>
</comment>
<dbReference type="InterPro" id="IPR049962">
    <property type="entry name" value="THUMP_ThiI"/>
</dbReference>
<name>A0A4R2PD84_9BACL</name>
<sequence length="402" mass="45822">MICLIYDYLIIRFGELSLKGKNKRRFIYKLDETVREKLRPFPNLKIKKHFDNIDIQLNGESYQEVAEVLTKIFGIHLIRPALKVENNIESIKEKALEIIQNEPNVRTFKISAKRKNKRFPVKSNELNHVLGGHILTNTENITVDVHHPDLDLRVEVMDHETRIYGKEYRGAGGLPVGTAGRVLLMLSGGIDSPVAGYLLLKRGVTIEAVHFHSPPYTNDRARQKVIDLAEKLQDFGGKVKLHIVPFTNVQIAIRDKMPENYSMTIMRRMMMRITEKLAEKRNALAIGTGESLGQVASQTLDSMNTINEVTNLPVLRPLLSMDKIEIMAIANRIETYDISIRPYEDCCTIFLPAAPKTKPNRKNANKFEQYLPIDDLIEEAISGVETIEIGKHNDKDFIDQLL</sequence>
<keyword evidence="7 19" id="KW-0067">ATP-binding</keyword>
<evidence type="ECO:0000313" key="22">
    <source>
        <dbReference type="Proteomes" id="UP000295416"/>
    </source>
</evidence>
<dbReference type="InterPro" id="IPR049961">
    <property type="entry name" value="ThiI_N"/>
</dbReference>
<dbReference type="GO" id="GO:0000049">
    <property type="term" value="F:tRNA binding"/>
    <property type="evidence" value="ECO:0007669"/>
    <property type="project" value="UniProtKB-UniRule"/>
</dbReference>
<evidence type="ECO:0000256" key="6">
    <source>
        <dbReference type="ARBA" id="ARBA00022741"/>
    </source>
</evidence>
<dbReference type="EMBL" id="SLXK01000001">
    <property type="protein sequence ID" value="TCP32051.1"/>
    <property type="molecule type" value="Genomic_DNA"/>
</dbReference>
<feature type="binding site" evidence="19">
    <location>
        <begin position="210"/>
        <end position="211"/>
    </location>
    <ligand>
        <name>ATP</name>
        <dbReference type="ChEBI" id="CHEBI:30616"/>
    </ligand>
</feature>
<protein>
    <recommendedName>
        <fullName evidence="15 19">Probable tRNA sulfurtransferase</fullName>
        <ecNumber evidence="14 19">2.8.1.4</ecNumber>
    </recommendedName>
    <alternativeName>
        <fullName evidence="16 19">Sulfur carrier protein ThiS sulfurtransferase</fullName>
    </alternativeName>
    <alternativeName>
        <fullName evidence="17 19">Thiamine biosynthesis protein ThiI</fullName>
    </alternativeName>
    <alternativeName>
        <fullName evidence="18 19">tRNA 4-thiouridine synthase</fullName>
    </alternativeName>
</protein>
<feature type="binding site" evidence="19">
    <location>
        <position position="267"/>
    </location>
    <ligand>
        <name>ATP</name>
        <dbReference type="ChEBI" id="CHEBI:30616"/>
    </ligand>
</feature>
<dbReference type="PANTHER" id="PTHR43209:SF1">
    <property type="entry name" value="TRNA SULFURTRANSFERASE"/>
    <property type="match status" value="1"/>
</dbReference>
<proteinExistence type="inferred from homology"/>
<dbReference type="GO" id="GO:0140741">
    <property type="term" value="F:tRNA-uracil-4 sulfurtransferase activity"/>
    <property type="evidence" value="ECO:0007669"/>
    <property type="project" value="UniProtKB-EC"/>
</dbReference>
<dbReference type="GO" id="GO:0005829">
    <property type="term" value="C:cytosol"/>
    <property type="evidence" value="ECO:0007669"/>
    <property type="project" value="TreeGrafter"/>
</dbReference>
<dbReference type="InterPro" id="IPR004114">
    <property type="entry name" value="THUMP_dom"/>
</dbReference>
<dbReference type="Gene3D" id="3.30.2130.30">
    <property type="match status" value="1"/>
</dbReference>
<evidence type="ECO:0000256" key="16">
    <source>
        <dbReference type="ARBA" id="ARBA00075337"/>
    </source>
</evidence>
<dbReference type="GO" id="GO:0002937">
    <property type="term" value="P:tRNA 4-thiouridine biosynthesis"/>
    <property type="evidence" value="ECO:0007669"/>
    <property type="project" value="TreeGrafter"/>
</dbReference>
<dbReference type="SUPFAM" id="SSF143437">
    <property type="entry name" value="THUMP domain-like"/>
    <property type="match status" value="1"/>
</dbReference>
<dbReference type="HAMAP" id="MF_00021">
    <property type="entry name" value="ThiI"/>
    <property type="match status" value="1"/>
</dbReference>
<evidence type="ECO:0000256" key="18">
    <source>
        <dbReference type="ARBA" id="ARBA00080570"/>
    </source>
</evidence>
<dbReference type="CDD" id="cd11716">
    <property type="entry name" value="THUMP_ThiI"/>
    <property type="match status" value="1"/>
</dbReference>
<evidence type="ECO:0000256" key="17">
    <source>
        <dbReference type="ARBA" id="ARBA00077849"/>
    </source>
</evidence>
<dbReference type="Pfam" id="PF22025">
    <property type="entry name" value="ThiI_fer"/>
    <property type="match status" value="1"/>
</dbReference>
<keyword evidence="5 19" id="KW-0808">Transferase</keyword>
<dbReference type="SUPFAM" id="SSF52402">
    <property type="entry name" value="Adenine nucleotide alpha hydrolases-like"/>
    <property type="match status" value="1"/>
</dbReference>
<dbReference type="UniPathway" id="UPA00060"/>
<dbReference type="NCBIfam" id="TIGR00342">
    <property type="entry name" value="tRNA uracil 4-sulfurtransferase ThiI"/>
    <property type="match status" value="1"/>
</dbReference>
<organism evidence="21 22">
    <name type="scientific">Scopulibacillus darangshiensis</name>
    <dbReference type="NCBI Taxonomy" id="442528"/>
    <lineage>
        <taxon>Bacteria</taxon>
        <taxon>Bacillati</taxon>
        <taxon>Bacillota</taxon>
        <taxon>Bacilli</taxon>
        <taxon>Bacillales</taxon>
        <taxon>Sporolactobacillaceae</taxon>
        <taxon>Scopulibacillus</taxon>
    </lineage>
</organism>
<feature type="binding site" evidence="19">
    <location>
        <begin position="185"/>
        <end position="186"/>
    </location>
    <ligand>
        <name>ATP</name>
        <dbReference type="ChEBI" id="CHEBI:30616"/>
    </ligand>
</feature>
<feature type="domain" description="THUMP" evidence="20">
    <location>
        <begin position="63"/>
        <end position="167"/>
    </location>
</feature>
<comment type="subcellular location">
    <subcellularLocation>
        <location evidence="1 19">Cytoplasm</location>
    </subcellularLocation>
</comment>
<dbReference type="InterPro" id="IPR050102">
    <property type="entry name" value="tRNA_sulfurtransferase_ThiI"/>
</dbReference>
<dbReference type="InterPro" id="IPR014729">
    <property type="entry name" value="Rossmann-like_a/b/a_fold"/>
</dbReference>
<dbReference type="GO" id="GO:0009229">
    <property type="term" value="P:thiamine diphosphate biosynthetic process"/>
    <property type="evidence" value="ECO:0007669"/>
    <property type="project" value="UniProtKB-UniRule"/>
</dbReference>
<evidence type="ECO:0000256" key="1">
    <source>
        <dbReference type="ARBA" id="ARBA00004496"/>
    </source>
</evidence>
<keyword evidence="22" id="KW-1185">Reference proteome</keyword>
<accession>A0A4R2PD84</accession>
<dbReference type="EC" id="2.8.1.4" evidence="14 19"/>
<dbReference type="Pfam" id="PF02568">
    <property type="entry name" value="ThiI"/>
    <property type="match status" value="1"/>
</dbReference>
<comment type="similarity">
    <text evidence="13 19">Belongs to the ThiI family.</text>
</comment>
<keyword evidence="9 19" id="KW-0784">Thiamine biosynthesis</keyword>
<evidence type="ECO:0000256" key="13">
    <source>
        <dbReference type="ARBA" id="ARBA00061472"/>
    </source>
</evidence>
<evidence type="ECO:0000256" key="5">
    <source>
        <dbReference type="ARBA" id="ARBA00022679"/>
    </source>
</evidence>
<evidence type="ECO:0000259" key="20">
    <source>
        <dbReference type="PROSITE" id="PS51165"/>
    </source>
</evidence>
<comment type="caution">
    <text evidence="21">The sequence shown here is derived from an EMBL/GenBank/DDBJ whole genome shotgun (WGS) entry which is preliminary data.</text>
</comment>
<comment type="catalytic activity">
    <reaction evidence="10 19">
        <text>[ThiI sulfur-carrier protein]-S-sulfanyl-L-cysteine + a uridine in tRNA + 2 reduced [2Fe-2S]-[ferredoxin] + ATP + H(+) = [ThiI sulfur-carrier protein]-L-cysteine + a 4-thiouridine in tRNA + 2 oxidized [2Fe-2S]-[ferredoxin] + AMP + diphosphate</text>
        <dbReference type="Rhea" id="RHEA:24176"/>
        <dbReference type="Rhea" id="RHEA-COMP:10000"/>
        <dbReference type="Rhea" id="RHEA-COMP:10001"/>
        <dbReference type="Rhea" id="RHEA-COMP:13337"/>
        <dbReference type="Rhea" id="RHEA-COMP:13338"/>
        <dbReference type="Rhea" id="RHEA-COMP:13339"/>
        <dbReference type="Rhea" id="RHEA-COMP:13340"/>
        <dbReference type="ChEBI" id="CHEBI:15378"/>
        <dbReference type="ChEBI" id="CHEBI:29950"/>
        <dbReference type="ChEBI" id="CHEBI:30616"/>
        <dbReference type="ChEBI" id="CHEBI:33019"/>
        <dbReference type="ChEBI" id="CHEBI:33737"/>
        <dbReference type="ChEBI" id="CHEBI:33738"/>
        <dbReference type="ChEBI" id="CHEBI:61963"/>
        <dbReference type="ChEBI" id="CHEBI:65315"/>
        <dbReference type="ChEBI" id="CHEBI:136798"/>
        <dbReference type="ChEBI" id="CHEBI:456215"/>
        <dbReference type="EC" id="2.8.1.4"/>
    </reaction>
</comment>
<feature type="binding site" evidence="19">
    <location>
        <position position="289"/>
    </location>
    <ligand>
        <name>ATP</name>
        <dbReference type="ChEBI" id="CHEBI:30616"/>
    </ligand>
</feature>
<dbReference type="GO" id="GO:0009228">
    <property type="term" value="P:thiamine biosynthetic process"/>
    <property type="evidence" value="ECO:0007669"/>
    <property type="project" value="UniProtKB-KW"/>
</dbReference>
<dbReference type="GO" id="GO:0004810">
    <property type="term" value="F:CCA tRNA nucleotidyltransferase activity"/>
    <property type="evidence" value="ECO:0007669"/>
    <property type="project" value="InterPro"/>
</dbReference>
<evidence type="ECO:0000256" key="4">
    <source>
        <dbReference type="ARBA" id="ARBA00022555"/>
    </source>
</evidence>
<evidence type="ECO:0000256" key="12">
    <source>
        <dbReference type="ARBA" id="ARBA00058382"/>
    </source>
</evidence>
<dbReference type="SMART" id="SM00981">
    <property type="entry name" value="THUMP"/>
    <property type="match status" value="1"/>
</dbReference>
<dbReference type="GO" id="GO:0005524">
    <property type="term" value="F:ATP binding"/>
    <property type="evidence" value="ECO:0007669"/>
    <property type="project" value="UniProtKB-UniRule"/>
</dbReference>
<evidence type="ECO:0000256" key="19">
    <source>
        <dbReference type="HAMAP-Rule" id="MF_00021"/>
    </source>
</evidence>
<gene>
    <name evidence="19" type="primary">thiI</name>
    <name evidence="21" type="ORF">EV207_10123</name>
</gene>
<dbReference type="Proteomes" id="UP000295416">
    <property type="component" value="Unassembled WGS sequence"/>
</dbReference>
<dbReference type="Gene3D" id="3.40.50.620">
    <property type="entry name" value="HUPs"/>
    <property type="match status" value="1"/>
</dbReference>
<evidence type="ECO:0000256" key="15">
    <source>
        <dbReference type="ARBA" id="ARBA00071867"/>
    </source>
</evidence>
<reference evidence="21 22" key="1">
    <citation type="submission" date="2019-03" db="EMBL/GenBank/DDBJ databases">
        <title>Genomic Encyclopedia of Type Strains, Phase IV (KMG-IV): sequencing the most valuable type-strain genomes for metagenomic binning, comparative biology and taxonomic classification.</title>
        <authorList>
            <person name="Goeker M."/>
        </authorList>
    </citation>
    <scope>NUCLEOTIDE SEQUENCE [LARGE SCALE GENOMIC DNA]</scope>
    <source>
        <strain evidence="21 22">DSM 19377</strain>
    </source>
</reference>
<evidence type="ECO:0000256" key="7">
    <source>
        <dbReference type="ARBA" id="ARBA00022840"/>
    </source>
</evidence>
<evidence type="ECO:0000256" key="10">
    <source>
        <dbReference type="ARBA" id="ARBA00050570"/>
    </source>
</evidence>